<protein>
    <submittedName>
        <fullName evidence="3">XRE family transcriptional regulator</fullName>
    </submittedName>
</protein>
<dbReference type="PROSITE" id="PS50943">
    <property type="entry name" value="HTH_CROC1"/>
    <property type="match status" value="1"/>
</dbReference>
<comment type="caution">
    <text evidence="3">The sequence shown here is derived from an EMBL/GenBank/DDBJ whole genome shotgun (WGS) entry which is preliminary data.</text>
</comment>
<dbReference type="EMBL" id="QRFF01000004">
    <property type="protein sequence ID" value="KAA3500814.1"/>
    <property type="molecule type" value="Genomic_DNA"/>
</dbReference>
<accession>A0AA88EYK5</accession>
<dbReference type="SMART" id="SM00530">
    <property type="entry name" value="HTH_XRE"/>
    <property type="match status" value="1"/>
</dbReference>
<sequence length="125" mass="13993">MPVRLKRNSGPSSLTSEPRKKRHNVRGKQTNRDTEILDDWRVIIRDLLKESGKPQKEVANAAAITTGTLYAFIAADAAISLVKLERLLDFFGYDLEAVKRVADEPNIRKRTRPVATRCTESAGAM</sequence>
<gene>
    <name evidence="3" type="ORF">DXM27_16555</name>
</gene>
<name>A0AA88EYK5_RHIRH</name>
<dbReference type="Pfam" id="PF01381">
    <property type="entry name" value="HTH_3"/>
    <property type="match status" value="1"/>
</dbReference>
<evidence type="ECO:0000259" key="2">
    <source>
        <dbReference type="PROSITE" id="PS50943"/>
    </source>
</evidence>
<feature type="region of interest" description="Disordered" evidence="1">
    <location>
        <begin position="1"/>
        <end position="32"/>
    </location>
</feature>
<dbReference type="SUPFAM" id="SSF47413">
    <property type="entry name" value="lambda repressor-like DNA-binding domains"/>
    <property type="match status" value="1"/>
</dbReference>
<feature type="domain" description="HTH cro/C1-type" evidence="2">
    <location>
        <begin position="44"/>
        <end position="98"/>
    </location>
</feature>
<dbReference type="InterPro" id="IPR010982">
    <property type="entry name" value="Lambda_DNA-bd_dom_sf"/>
</dbReference>
<dbReference type="AlphaFoldDB" id="A0AA88EYK5"/>
<dbReference type="Proteomes" id="UP000473658">
    <property type="component" value="Unassembled WGS sequence"/>
</dbReference>
<evidence type="ECO:0000256" key="1">
    <source>
        <dbReference type="SAM" id="MobiDB-lite"/>
    </source>
</evidence>
<dbReference type="GO" id="GO:0003677">
    <property type="term" value="F:DNA binding"/>
    <property type="evidence" value="ECO:0007669"/>
    <property type="project" value="InterPro"/>
</dbReference>
<proteinExistence type="predicted"/>
<reference evidence="3 4" key="1">
    <citation type="submission" date="2018-08" db="EMBL/GenBank/DDBJ databases">
        <title>Crown Gall in kiwifruit.</title>
        <authorList>
            <person name="Visnovsky S.B."/>
            <person name="Pitman A.R."/>
        </authorList>
    </citation>
    <scope>NUCLEOTIDE SEQUENCE [LARGE SCALE GENOMIC DNA]</scope>
    <source>
        <strain evidence="3 4">SBV_302_78_2</strain>
    </source>
</reference>
<evidence type="ECO:0000313" key="4">
    <source>
        <dbReference type="Proteomes" id="UP000473658"/>
    </source>
</evidence>
<organism evidence="3 4">
    <name type="scientific">Rhizobium rhizogenes</name>
    <name type="common">Agrobacterium rhizogenes</name>
    <dbReference type="NCBI Taxonomy" id="359"/>
    <lineage>
        <taxon>Bacteria</taxon>
        <taxon>Pseudomonadati</taxon>
        <taxon>Pseudomonadota</taxon>
        <taxon>Alphaproteobacteria</taxon>
        <taxon>Hyphomicrobiales</taxon>
        <taxon>Rhizobiaceae</taxon>
        <taxon>Rhizobium/Agrobacterium group</taxon>
        <taxon>Rhizobium</taxon>
    </lineage>
</organism>
<evidence type="ECO:0000313" key="3">
    <source>
        <dbReference type="EMBL" id="KAA3500814.1"/>
    </source>
</evidence>
<dbReference type="InterPro" id="IPR001387">
    <property type="entry name" value="Cro/C1-type_HTH"/>
</dbReference>